<reference evidence="2 3" key="1">
    <citation type="submission" date="2020-02" db="EMBL/GenBank/DDBJ databases">
        <title>Draft genome sequence of Haematococcus lacustris strain NIES-144.</title>
        <authorList>
            <person name="Morimoto D."/>
            <person name="Nakagawa S."/>
            <person name="Yoshida T."/>
            <person name="Sawayama S."/>
        </authorList>
    </citation>
    <scope>NUCLEOTIDE SEQUENCE [LARGE SCALE GENOMIC DNA]</scope>
    <source>
        <strain evidence="2 3">NIES-144</strain>
    </source>
</reference>
<evidence type="ECO:0000313" key="3">
    <source>
        <dbReference type="Proteomes" id="UP000485058"/>
    </source>
</evidence>
<sequence length="76" mass="8575">MRDIKHEGLSSLVSGGITPRTLIIDDGWQMTDVDPPSDQAPAVTPSDLAQRLTWLPEEERQLLADTQDEFIRESRE</sequence>
<dbReference type="Pfam" id="PF05691">
    <property type="entry name" value="Raffinose_syn"/>
    <property type="match status" value="1"/>
</dbReference>
<keyword evidence="3" id="KW-1185">Reference proteome</keyword>
<keyword evidence="1" id="KW-0119">Carbohydrate metabolism</keyword>
<protein>
    <submittedName>
        <fullName evidence="2">Raffinose synthase</fullName>
    </submittedName>
</protein>
<dbReference type="Proteomes" id="UP000485058">
    <property type="component" value="Unassembled WGS sequence"/>
</dbReference>
<dbReference type="InterPro" id="IPR008811">
    <property type="entry name" value="Glycosyl_hydrolases_36"/>
</dbReference>
<name>A0A699Z0Q2_HAELA</name>
<gene>
    <name evidence="2" type="ORF">HaLaN_08225</name>
</gene>
<organism evidence="2 3">
    <name type="scientific">Haematococcus lacustris</name>
    <name type="common">Green alga</name>
    <name type="synonym">Haematococcus pluvialis</name>
    <dbReference type="NCBI Taxonomy" id="44745"/>
    <lineage>
        <taxon>Eukaryota</taxon>
        <taxon>Viridiplantae</taxon>
        <taxon>Chlorophyta</taxon>
        <taxon>core chlorophytes</taxon>
        <taxon>Chlorophyceae</taxon>
        <taxon>CS clade</taxon>
        <taxon>Chlamydomonadales</taxon>
        <taxon>Haematococcaceae</taxon>
        <taxon>Haematococcus</taxon>
    </lineage>
</organism>
<proteinExistence type="predicted"/>
<dbReference type="AlphaFoldDB" id="A0A699Z0Q2"/>
<evidence type="ECO:0000256" key="1">
    <source>
        <dbReference type="ARBA" id="ARBA00023277"/>
    </source>
</evidence>
<dbReference type="EMBL" id="BLLF01000512">
    <property type="protein sequence ID" value="GFH12519.1"/>
    <property type="molecule type" value="Genomic_DNA"/>
</dbReference>
<accession>A0A699Z0Q2</accession>
<comment type="caution">
    <text evidence="2">The sequence shown here is derived from an EMBL/GenBank/DDBJ whole genome shotgun (WGS) entry which is preliminary data.</text>
</comment>
<evidence type="ECO:0000313" key="2">
    <source>
        <dbReference type="EMBL" id="GFH12519.1"/>
    </source>
</evidence>
<feature type="non-terminal residue" evidence="2">
    <location>
        <position position="76"/>
    </location>
</feature>